<evidence type="ECO:0000313" key="3">
    <source>
        <dbReference type="EMBL" id="SEP20452.1"/>
    </source>
</evidence>
<dbReference type="InterPro" id="IPR050509">
    <property type="entry name" value="CoA-transferase_III"/>
</dbReference>
<gene>
    <name evidence="3" type="ORF">SAMN05660991_03908</name>
</gene>
<sequence>MAIHEGLMVLDLSWGISGPMTTMLLADQGADVTRIERPGGDPFGEPSGYRVWHRGKRSAVLDLTEPADHERFLALARRADVLVESFSPGTTERLGIDFDTLAALNPRLVYCSITGYGATGPDADRPGIGALVAARTGHQYEVRGTLGGTISRLSGREGMLPGVEQPDGVWVGPDRDGPLFSGTPWVDLGAFYVASIGITAALRARQVTGRGQRVDASLLDGVLLTSVGAWVQVDDPDVENFLTWIPDPRTPRGFFRGSDGRWLHNWVPLPEFVINADAADMQPLPSVPSPKKASYRVSPAPHDMVVLFHFHQQMVEAMGRHPVEDWVRVAAQVGTPLQPVRSPEEALLDPLLVEDGCVVDVPDPEHGAVRQVGRVIDLERHPQRAPTPAPARGQHTAEVRAEADRLLADGTPAPAVPAGRPLSAPLEGITVLDLGVAVAGPFGAQVLAQLGARVIKVNSLTEKFWYSNHIAQMCNRDKESIALDLKDPAGLAVLKRLVEQADVVQHNMRYAAAERLGIDYESLRAINPRLVYCHTIGHEQGPREQNPGNDQTGAALGGTSWLDGGLDDGGRPIWSNTSLGDTGNGLLSALGIMQALMDRERTGEGQFVRTSILYAHLLHTSTAWVTPDGAARGDRQRPDAEQYGWSALYRLYRTADDWICLAALDDASWPALCGALERPDLATDPRFATRAGRAADDAVLVELLEASFRTRTSAEWFAALDSAGVPCEVPDLHFADRLFSGEDPRGPELLSPAFPHRAVGHTRAAGLLFRLSDTPGVLRNGPVWPGEHSRLVLGSAGYGAEEIDKLIASGVVDDTALPEGAQ</sequence>
<proteinExistence type="inferred from homology"/>
<dbReference type="RefSeq" id="WP_091947532.1">
    <property type="nucleotide sequence ID" value="NZ_FOEE01000014.1"/>
</dbReference>
<evidence type="ECO:0000256" key="1">
    <source>
        <dbReference type="ARBA" id="ARBA00008383"/>
    </source>
</evidence>
<dbReference type="InterPro" id="IPR023606">
    <property type="entry name" value="CoA-Trfase_III_dom_1_sf"/>
</dbReference>
<protein>
    <submittedName>
        <fullName evidence="3">Crotonobetainyl-CoA:carnitine CoA-transferase CaiB</fullName>
    </submittedName>
</protein>
<dbReference type="AlphaFoldDB" id="A0A1H8VYC2"/>
<keyword evidence="4" id="KW-1185">Reference proteome</keyword>
<dbReference type="STRING" id="673521.SAMN05660991_03908"/>
<evidence type="ECO:0000256" key="2">
    <source>
        <dbReference type="ARBA" id="ARBA00022679"/>
    </source>
</evidence>
<accession>A0A1H8VYC2</accession>
<comment type="similarity">
    <text evidence="1">Belongs to the CoA-transferase III family.</text>
</comment>
<keyword evidence="2 3" id="KW-0808">Transferase</keyword>
<dbReference type="Gene3D" id="3.40.50.10540">
    <property type="entry name" value="Crotonobetainyl-coa:carnitine coa-transferase, domain 1"/>
    <property type="match status" value="3"/>
</dbReference>
<dbReference type="SUPFAM" id="SSF89796">
    <property type="entry name" value="CoA-transferase family III (CaiB/BaiF)"/>
    <property type="match status" value="2"/>
</dbReference>
<dbReference type="Proteomes" id="UP000198960">
    <property type="component" value="Unassembled WGS sequence"/>
</dbReference>
<dbReference type="InterPro" id="IPR044855">
    <property type="entry name" value="CoA-Trfase_III_dom3_sf"/>
</dbReference>
<organism evidence="3 4">
    <name type="scientific">Trujillonella endophytica</name>
    <dbReference type="NCBI Taxonomy" id="673521"/>
    <lineage>
        <taxon>Bacteria</taxon>
        <taxon>Bacillati</taxon>
        <taxon>Actinomycetota</taxon>
        <taxon>Actinomycetes</taxon>
        <taxon>Geodermatophilales</taxon>
        <taxon>Geodermatophilaceae</taxon>
        <taxon>Trujillonella</taxon>
    </lineage>
</organism>
<evidence type="ECO:0000313" key="4">
    <source>
        <dbReference type="Proteomes" id="UP000198960"/>
    </source>
</evidence>
<dbReference type="PANTHER" id="PTHR48228">
    <property type="entry name" value="SUCCINYL-COA--D-CITRAMALATE COA-TRANSFERASE"/>
    <property type="match status" value="1"/>
</dbReference>
<dbReference type="Pfam" id="PF02515">
    <property type="entry name" value="CoA_transf_3"/>
    <property type="match status" value="2"/>
</dbReference>
<dbReference type="EMBL" id="FOEE01000014">
    <property type="protein sequence ID" value="SEP20452.1"/>
    <property type="molecule type" value="Genomic_DNA"/>
</dbReference>
<dbReference type="Gene3D" id="3.30.1540.10">
    <property type="entry name" value="formyl-coa transferase, domain 3"/>
    <property type="match status" value="1"/>
</dbReference>
<name>A0A1H8VYC2_9ACTN</name>
<dbReference type="InterPro" id="IPR003673">
    <property type="entry name" value="CoA-Trfase_fam_III"/>
</dbReference>
<dbReference type="GO" id="GO:0016740">
    <property type="term" value="F:transferase activity"/>
    <property type="evidence" value="ECO:0007669"/>
    <property type="project" value="UniProtKB-KW"/>
</dbReference>
<dbReference type="OrthoDB" id="9797653at2"/>
<dbReference type="PANTHER" id="PTHR48228:SF6">
    <property type="entry name" value="L-CARNITINE COA-TRANSFERASE"/>
    <property type="match status" value="1"/>
</dbReference>
<reference evidence="4" key="1">
    <citation type="submission" date="2016-10" db="EMBL/GenBank/DDBJ databases">
        <authorList>
            <person name="Varghese N."/>
            <person name="Submissions S."/>
        </authorList>
    </citation>
    <scope>NUCLEOTIDE SEQUENCE [LARGE SCALE GENOMIC DNA]</scope>
    <source>
        <strain evidence="4">DSM 45413</strain>
    </source>
</reference>